<sequence>MNRLKQAYFRLFIVVLVLTLIQKTSASQFPPLAPLGKVPEPPDNKTTEAKIALGKLLFFDGRLGGDGSTSCASCHVPEMGWDWPGKLSLGYPGTIHWRNAQTIINAAYYDKLFWAGASKSLEAQAKSAAKGAVAGNGEDDLMEARLALIPEYRQQFKKVFGDEWPKINNAWNAIAAFERTLIQTDTPLDHFLNGDKNALTAEQLAGKKLFEGKAGCIQCHNGALASDQAYYNIGVPPSSEWQTNPLAQITMRYELYAKGMDEQQYRHTKADPGAYFRTKHPSMKGKFRTPSLRYTLYTAPYMHNGELASLTDVIDFYDAGGFTSDGRTTAYPTTKSKLIKPLSLNKKEKKQLLSFLKAFSGKKITIERPNLPAYQKLFSKKELMEAKK</sequence>
<keyword evidence="3 8" id="KW-0479">Metal-binding</keyword>
<feature type="domain" description="Cytochrome c" evidence="9">
    <location>
        <begin position="49"/>
        <end position="153"/>
    </location>
</feature>
<dbReference type="EMBL" id="JAPMOU010000004">
    <property type="protein sequence ID" value="MDE1461397.1"/>
    <property type="molecule type" value="Genomic_DNA"/>
</dbReference>
<dbReference type="Gene3D" id="1.10.760.10">
    <property type="entry name" value="Cytochrome c-like domain"/>
    <property type="match status" value="2"/>
</dbReference>
<dbReference type="SUPFAM" id="SSF46626">
    <property type="entry name" value="Cytochrome c"/>
    <property type="match status" value="2"/>
</dbReference>
<evidence type="ECO:0000256" key="6">
    <source>
        <dbReference type="ARBA" id="ARBA00023002"/>
    </source>
</evidence>
<evidence type="ECO:0000256" key="8">
    <source>
        <dbReference type="PROSITE-ProRule" id="PRU00433"/>
    </source>
</evidence>
<reference evidence="10 11" key="1">
    <citation type="submission" date="2022-11" db="EMBL/GenBank/DDBJ databases">
        <title>Spartinivicinus poritis sp. nov., isolated from scleractinian coral Porites lutea.</title>
        <authorList>
            <person name="Zhang G."/>
            <person name="Cai L."/>
            <person name="Wei Q."/>
        </authorList>
    </citation>
    <scope>NUCLEOTIDE SEQUENCE [LARGE SCALE GENOMIC DNA]</scope>
    <source>
        <strain evidence="10 11">A2-2</strain>
    </source>
</reference>
<protein>
    <submittedName>
        <fullName evidence="10">Cytochrome-c peroxidase</fullName>
    </submittedName>
</protein>
<name>A0ABT5U785_9GAMM</name>
<dbReference type="RefSeq" id="WP_274687760.1">
    <property type="nucleotide sequence ID" value="NZ_JAPMOU010000004.1"/>
</dbReference>
<keyword evidence="6" id="KW-0560">Oxidoreductase</keyword>
<dbReference type="InterPro" id="IPR026259">
    <property type="entry name" value="MauG/Cytc_peroxidase"/>
</dbReference>
<dbReference type="Proteomes" id="UP001528823">
    <property type="component" value="Unassembled WGS sequence"/>
</dbReference>
<evidence type="ECO:0000313" key="11">
    <source>
        <dbReference type="Proteomes" id="UP001528823"/>
    </source>
</evidence>
<dbReference type="PIRSF" id="PIRSF000294">
    <property type="entry name" value="Cytochrome-c_peroxidase"/>
    <property type="match status" value="1"/>
</dbReference>
<dbReference type="PROSITE" id="PS51007">
    <property type="entry name" value="CYTC"/>
    <property type="match status" value="2"/>
</dbReference>
<feature type="domain" description="Cytochrome c" evidence="9">
    <location>
        <begin position="201"/>
        <end position="360"/>
    </location>
</feature>
<keyword evidence="5" id="KW-0574">Periplasm</keyword>
<evidence type="ECO:0000256" key="3">
    <source>
        <dbReference type="ARBA" id="ARBA00022723"/>
    </source>
</evidence>
<comment type="caution">
    <text evidence="10">The sequence shown here is derived from an EMBL/GenBank/DDBJ whole genome shotgun (WGS) entry which is preliminary data.</text>
</comment>
<accession>A0ABT5U785</accession>
<dbReference type="GO" id="GO:0004601">
    <property type="term" value="F:peroxidase activity"/>
    <property type="evidence" value="ECO:0007669"/>
    <property type="project" value="UniProtKB-KW"/>
</dbReference>
<keyword evidence="2 8" id="KW-0349">Heme</keyword>
<dbReference type="InterPro" id="IPR036909">
    <property type="entry name" value="Cyt_c-like_dom_sf"/>
</dbReference>
<keyword evidence="11" id="KW-1185">Reference proteome</keyword>
<dbReference type="InterPro" id="IPR004852">
    <property type="entry name" value="Di-haem_cyt_c_peroxidsae"/>
</dbReference>
<evidence type="ECO:0000256" key="5">
    <source>
        <dbReference type="ARBA" id="ARBA00022764"/>
    </source>
</evidence>
<dbReference type="InterPro" id="IPR051395">
    <property type="entry name" value="Cytochrome_c_Peroxidase/MauG"/>
</dbReference>
<evidence type="ECO:0000259" key="9">
    <source>
        <dbReference type="PROSITE" id="PS51007"/>
    </source>
</evidence>
<gene>
    <name evidence="10" type="ORF">ORQ98_05400</name>
</gene>
<evidence type="ECO:0000256" key="4">
    <source>
        <dbReference type="ARBA" id="ARBA00022729"/>
    </source>
</evidence>
<keyword evidence="4" id="KW-0732">Signal</keyword>
<dbReference type="PANTHER" id="PTHR30600">
    <property type="entry name" value="CYTOCHROME C PEROXIDASE-RELATED"/>
    <property type="match status" value="1"/>
</dbReference>
<dbReference type="InterPro" id="IPR009056">
    <property type="entry name" value="Cyt_c-like_dom"/>
</dbReference>
<evidence type="ECO:0000256" key="1">
    <source>
        <dbReference type="ARBA" id="ARBA00004418"/>
    </source>
</evidence>
<proteinExistence type="predicted"/>
<keyword evidence="10" id="KW-0575">Peroxidase</keyword>
<comment type="subcellular location">
    <subcellularLocation>
        <location evidence="1">Periplasm</location>
    </subcellularLocation>
</comment>
<dbReference type="Pfam" id="PF03150">
    <property type="entry name" value="CCP_MauG"/>
    <property type="match status" value="1"/>
</dbReference>
<evidence type="ECO:0000313" key="10">
    <source>
        <dbReference type="EMBL" id="MDE1461397.1"/>
    </source>
</evidence>
<organism evidence="10 11">
    <name type="scientific">Spartinivicinus poritis</name>
    <dbReference type="NCBI Taxonomy" id="2994640"/>
    <lineage>
        <taxon>Bacteria</taxon>
        <taxon>Pseudomonadati</taxon>
        <taxon>Pseudomonadota</taxon>
        <taxon>Gammaproteobacteria</taxon>
        <taxon>Oceanospirillales</taxon>
        <taxon>Zooshikellaceae</taxon>
        <taxon>Spartinivicinus</taxon>
    </lineage>
</organism>
<keyword evidence="7 8" id="KW-0408">Iron</keyword>
<evidence type="ECO:0000256" key="7">
    <source>
        <dbReference type="ARBA" id="ARBA00023004"/>
    </source>
</evidence>
<evidence type="ECO:0000256" key="2">
    <source>
        <dbReference type="ARBA" id="ARBA00022617"/>
    </source>
</evidence>
<dbReference type="PANTHER" id="PTHR30600:SF10">
    <property type="entry name" value="BLL6722 PROTEIN"/>
    <property type="match status" value="1"/>
</dbReference>